<sequence length="234" mass="26060">MMFLLTKSCLHVPLTPGEQDLPGGEEETVRPRSTASKVSLFQITGEPPGDLPSQRNRGARKIAKVSPTVVSKLPLLYKGDLKYCEKGGVRGIFPSRHPLGRGRRGSKRNALNLFTQIFGKRNGRHLRATKKRRRRLEQLVNLLKQVLDRCAEKDLSYILNKHCPIPQHLLGAEESEATEDEETSARSQYGNALQDTDDTAGDTHGRESDHLYGESLEAISLSSSSKCFIEPRCP</sequence>
<feature type="region of interest" description="Disordered" evidence="2">
    <location>
        <begin position="174"/>
        <end position="212"/>
    </location>
</feature>
<feature type="compositionally biased region" description="Basic and acidic residues" evidence="2">
    <location>
        <begin position="201"/>
        <end position="212"/>
    </location>
</feature>
<dbReference type="EMBL" id="HBHW01036002">
    <property type="protein sequence ID" value="CAE0059551.1"/>
    <property type="molecule type" value="Transcribed_RNA"/>
</dbReference>
<name>A0A7S3A4F1_9RHOD</name>
<protein>
    <submittedName>
        <fullName evidence="4">Uncharacterized protein</fullName>
    </submittedName>
</protein>
<feature type="region of interest" description="Disordered" evidence="2">
    <location>
        <begin position="14"/>
        <end position="35"/>
    </location>
</feature>
<proteinExistence type="predicted"/>
<dbReference type="Gene3D" id="1.10.132.70">
    <property type="match status" value="1"/>
</dbReference>
<evidence type="ECO:0000256" key="2">
    <source>
        <dbReference type="SAM" id="MobiDB-lite"/>
    </source>
</evidence>
<dbReference type="EMBL" id="HBHW01035986">
    <property type="protein sequence ID" value="CAE0059535.1"/>
    <property type="molecule type" value="Transcribed_RNA"/>
</dbReference>
<evidence type="ECO:0000256" key="1">
    <source>
        <dbReference type="SAM" id="Coils"/>
    </source>
</evidence>
<accession>A0A7S3A4F1</accession>
<reference evidence="4" key="1">
    <citation type="submission" date="2021-01" db="EMBL/GenBank/DDBJ databases">
        <authorList>
            <person name="Corre E."/>
            <person name="Pelletier E."/>
            <person name="Niang G."/>
            <person name="Scheremetjew M."/>
            <person name="Finn R."/>
            <person name="Kale V."/>
            <person name="Holt S."/>
            <person name="Cochrane G."/>
            <person name="Meng A."/>
            <person name="Brown T."/>
            <person name="Cohen L."/>
        </authorList>
    </citation>
    <scope>NUCLEOTIDE SEQUENCE</scope>
    <source>
        <strain evidence="4">CCMP 769</strain>
    </source>
</reference>
<dbReference type="AlphaFoldDB" id="A0A7S3A4F1"/>
<feature type="coiled-coil region" evidence="1">
    <location>
        <begin position="126"/>
        <end position="153"/>
    </location>
</feature>
<evidence type="ECO:0000313" key="4">
    <source>
        <dbReference type="EMBL" id="CAE0059551.1"/>
    </source>
</evidence>
<evidence type="ECO:0000313" key="3">
    <source>
        <dbReference type="EMBL" id="CAE0059535.1"/>
    </source>
</evidence>
<keyword evidence="1" id="KW-0175">Coiled coil</keyword>
<gene>
    <name evidence="3" type="ORF">RMAR00112_LOCUS27600</name>
    <name evidence="4" type="ORF">RMAR00112_LOCUS27616</name>
</gene>
<organism evidence="4">
    <name type="scientific">Rhodosorus marinus</name>
    <dbReference type="NCBI Taxonomy" id="101924"/>
    <lineage>
        <taxon>Eukaryota</taxon>
        <taxon>Rhodophyta</taxon>
        <taxon>Stylonematophyceae</taxon>
        <taxon>Stylonematales</taxon>
        <taxon>Stylonemataceae</taxon>
        <taxon>Rhodosorus</taxon>
    </lineage>
</organism>